<keyword evidence="5 7" id="KW-1133">Transmembrane helix</keyword>
<evidence type="ECO:0000259" key="8">
    <source>
        <dbReference type="Pfam" id="PF00324"/>
    </source>
</evidence>
<evidence type="ECO:0000256" key="7">
    <source>
        <dbReference type="SAM" id="Phobius"/>
    </source>
</evidence>
<feature type="transmembrane region" description="Helical" evidence="7">
    <location>
        <begin position="181"/>
        <end position="201"/>
    </location>
</feature>
<keyword evidence="3 7" id="KW-0812">Transmembrane</keyword>
<feature type="transmembrane region" description="Helical" evidence="7">
    <location>
        <begin position="404"/>
        <end position="429"/>
    </location>
</feature>
<comment type="subcellular location">
    <subcellularLocation>
        <location evidence="1">Membrane</location>
        <topology evidence="1">Multi-pass membrane protein</topology>
    </subcellularLocation>
</comment>
<keyword evidence="4" id="KW-0029">Amino-acid transport</keyword>
<name>A0A0C3QVZ4_9AGAM</name>
<feature type="transmembrane region" description="Helical" evidence="7">
    <location>
        <begin position="450"/>
        <end position="472"/>
    </location>
</feature>
<evidence type="ECO:0000256" key="4">
    <source>
        <dbReference type="ARBA" id="ARBA00022970"/>
    </source>
</evidence>
<feature type="transmembrane region" description="Helical" evidence="7">
    <location>
        <begin position="277"/>
        <end position="296"/>
    </location>
</feature>
<dbReference type="InterPro" id="IPR004841">
    <property type="entry name" value="AA-permease/SLC12A_dom"/>
</dbReference>
<evidence type="ECO:0000256" key="3">
    <source>
        <dbReference type="ARBA" id="ARBA00022692"/>
    </source>
</evidence>
<dbReference type="HOGENOM" id="CLU_007946_12_1_1"/>
<dbReference type="InterPro" id="IPR050524">
    <property type="entry name" value="APC_YAT"/>
</dbReference>
<dbReference type="Pfam" id="PF00324">
    <property type="entry name" value="AA_permease"/>
    <property type="match status" value="1"/>
</dbReference>
<dbReference type="GO" id="GO:0015171">
    <property type="term" value="F:amino acid transmembrane transporter activity"/>
    <property type="evidence" value="ECO:0007669"/>
    <property type="project" value="TreeGrafter"/>
</dbReference>
<proteinExistence type="predicted"/>
<reference evidence="9 10" key="1">
    <citation type="submission" date="2014-04" db="EMBL/GenBank/DDBJ databases">
        <authorList>
            <consortium name="DOE Joint Genome Institute"/>
            <person name="Kuo A."/>
            <person name="Girlanda M."/>
            <person name="Perotto S."/>
            <person name="Kohler A."/>
            <person name="Nagy L.G."/>
            <person name="Floudas D."/>
            <person name="Copeland A."/>
            <person name="Barry K.W."/>
            <person name="Cichocki N."/>
            <person name="Veneault-Fourrey C."/>
            <person name="LaButti K."/>
            <person name="Lindquist E.A."/>
            <person name="Lipzen A."/>
            <person name="Lundell T."/>
            <person name="Morin E."/>
            <person name="Murat C."/>
            <person name="Sun H."/>
            <person name="Tunlid A."/>
            <person name="Henrissat B."/>
            <person name="Grigoriev I.V."/>
            <person name="Hibbett D.S."/>
            <person name="Martin F."/>
            <person name="Nordberg H.P."/>
            <person name="Cantor M.N."/>
            <person name="Hua S.X."/>
        </authorList>
    </citation>
    <scope>NUCLEOTIDE SEQUENCE [LARGE SCALE GENOMIC DNA]</scope>
    <source>
        <strain evidence="9 10">MUT 4182</strain>
    </source>
</reference>
<dbReference type="InterPro" id="IPR004840">
    <property type="entry name" value="Amino_acid_permease_CS"/>
</dbReference>
<dbReference type="EMBL" id="KN822946">
    <property type="protein sequence ID" value="KIO33866.1"/>
    <property type="molecule type" value="Genomic_DNA"/>
</dbReference>
<feature type="transmembrane region" description="Helical" evidence="7">
    <location>
        <begin position="47"/>
        <end position="68"/>
    </location>
</feature>
<dbReference type="Gene3D" id="1.20.1740.10">
    <property type="entry name" value="Amino acid/polyamine transporter I"/>
    <property type="match status" value="1"/>
</dbReference>
<protein>
    <recommendedName>
        <fullName evidence="8">Amino acid permease/ SLC12A domain-containing protein</fullName>
    </recommendedName>
</protein>
<feature type="transmembrane region" description="Helical" evidence="7">
    <location>
        <begin position="155"/>
        <end position="174"/>
    </location>
</feature>
<keyword evidence="10" id="KW-1185">Reference proteome</keyword>
<dbReference type="PROSITE" id="PS00218">
    <property type="entry name" value="AMINO_ACID_PERMEASE_1"/>
    <property type="match status" value="1"/>
</dbReference>
<feature type="transmembrane region" description="Helical" evidence="7">
    <location>
        <begin position="484"/>
        <end position="502"/>
    </location>
</feature>
<dbReference type="AlphaFoldDB" id="A0A0C3QVZ4"/>
<feature type="transmembrane region" description="Helical" evidence="7">
    <location>
        <begin position="127"/>
        <end position="149"/>
    </location>
</feature>
<accession>A0A0C3QVZ4</accession>
<dbReference type="OrthoDB" id="10062876at2759"/>
<organism evidence="9 10">
    <name type="scientific">Tulasnella calospora MUT 4182</name>
    <dbReference type="NCBI Taxonomy" id="1051891"/>
    <lineage>
        <taxon>Eukaryota</taxon>
        <taxon>Fungi</taxon>
        <taxon>Dikarya</taxon>
        <taxon>Basidiomycota</taxon>
        <taxon>Agaricomycotina</taxon>
        <taxon>Agaricomycetes</taxon>
        <taxon>Cantharellales</taxon>
        <taxon>Tulasnellaceae</taxon>
        <taxon>Tulasnella</taxon>
    </lineage>
</organism>
<sequence length="550" mass="60729">MDFKDKEKSSSVAAFEKPAGQFESDDIIEPAQRGHGPLKRQLKNRHVAMISLAGVIGVGIFVNTATALRSGGPIGLVLGFMTMGVVCWSVMISLGEMVSYLPLPGGHIRLAERFGNKALSFAMGWNYWYNWVIILPAELSAAAILIDYWGMRKDAVWITVCLIVVITINMLGAGVYGECEFVFASIKILTLVGLIILGIILDLGGGPSHDRIGFRYWKEPGPFVQYLGIEGAKGRFLGYWSVLTTAAFSFIGTEIVAIAAGEAKNPRRNVPRAIRRVYVRIIFFYFTSVIIISLLVPSNHPLLNFKSKDASASPFVIAIREAGIKGLPGFINACLLTSAWSAASSDLYTSSRALYGMALTGNAPKVFSRTSRNGLPYVSVIFCAAFCGLAYMGVSSGSGKVFGWLANLTSICGMITWTGICFTYLRFYAGLKAQGIDRKTLPYYSMCQPYAAWFGIISTLIICFFSGWTVFLKNSWQTDTFLTNYLPLMLFPVIYIGARFYYKEPLVRPENMDFKSNIAEIEADEAPEDPPKNMLESIWRWLVSLHSLTE</sequence>
<evidence type="ECO:0000313" key="10">
    <source>
        <dbReference type="Proteomes" id="UP000054248"/>
    </source>
</evidence>
<feature type="domain" description="Amino acid permease/ SLC12A" evidence="8">
    <location>
        <begin position="46"/>
        <end position="505"/>
    </location>
</feature>
<feature type="transmembrane region" description="Helical" evidence="7">
    <location>
        <begin position="374"/>
        <end position="392"/>
    </location>
</feature>
<feature type="transmembrane region" description="Helical" evidence="7">
    <location>
        <begin position="74"/>
        <end position="94"/>
    </location>
</feature>
<evidence type="ECO:0000256" key="6">
    <source>
        <dbReference type="ARBA" id="ARBA00023136"/>
    </source>
</evidence>
<dbReference type="Proteomes" id="UP000054248">
    <property type="component" value="Unassembled WGS sequence"/>
</dbReference>
<gene>
    <name evidence="9" type="ORF">M407DRAFT_65140</name>
</gene>
<evidence type="ECO:0000313" key="9">
    <source>
        <dbReference type="EMBL" id="KIO33866.1"/>
    </source>
</evidence>
<keyword evidence="6 7" id="KW-0472">Membrane</keyword>
<dbReference type="PANTHER" id="PTHR43341">
    <property type="entry name" value="AMINO ACID PERMEASE"/>
    <property type="match status" value="1"/>
</dbReference>
<dbReference type="GO" id="GO:0016020">
    <property type="term" value="C:membrane"/>
    <property type="evidence" value="ECO:0007669"/>
    <property type="project" value="UniProtKB-SubCell"/>
</dbReference>
<dbReference type="PANTHER" id="PTHR43341:SF20">
    <property type="entry name" value="AAT FAMILY AMINO ACID TRANSPORTER"/>
    <property type="match status" value="1"/>
</dbReference>
<dbReference type="PIRSF" id="PIRSF006060">
    <property type="entry name" value="AA_transporter"/>
    <property type="match status" value="1"/>
</dbReference>
<reference evidence="10" key="2">
    <citation type="submission" date="2015-01" db="EMBL/GenBank/DDBJ databases">
        <title>Evolutionary Origins and Diversification of the Mycorrhizal Mutualists.</title>
        <authorList>
            <consortium name="DOE Joint Genome Institute"/>
            <consortium name="Mycorrhizal Genomics Consortium"/>
            <person name="Kohler A."/>
            <person name="Kuo A."/>
            <person name="Nagy L.G."/>
            <person name="Floudas D."/>
            <person name="Copeland A."/>
            <person name="Barry K.W."/>
            <person name="Cichocki N."/>
            <person name="Veneault-Fourrey C."/>
            <person name="LaButti K."/>
            <person name="Lindquist E.A."/>
            <person name="Lipzen A."/>
            <person name="Lundell T."/>
            <person name="Morin E."/>
            <person name="Murat C."/>
            <person name="Riley R."/>
            <person name="Ohm R."/>
            <person name="Sun H."/>
            <person name="Tunlid A."/>
            <person name="Henrissat B."/>
            <person name="Grigoriev I.V."/>
            <person name="Hibbett D.S."/>
            <person name="Martin F."/>
        </authorList>
    </citation>
    <scope>NUCLEOTIDE SEQUENCE [LARGE SCALE GENOMIC DNA]</scope>
    <source>
        <strain evidence="10">MUT 4182</strain>
    </source>
</reference>
<evidence type="ECO:0000256" key="1">
    <source>
        <dbReference type="ARBA" id="ARBA00004141"/>
    </source>
</evidence>
<feature type="transmembrane region" description="Helical" evidence="7">
    <location>
        <begin position="237"/>
        <end position="257"/>
    </location>
</feature>
<evidence type="ECO:0000256" key="5">
    <source>
        <dbReference type="ARBA" id="ARBA00022989"/>
    </source>
</evidence>
<dbReference type="FunFam" id="1.20.1740.10:FF:000006">
    <property type="entry name" value="General amino acid permease"/>
    <property type="match status" value="1"/>
</dbReference>
<keyword evidence="2" id="KW-0813">Transport</keyword>
<evidence type="ECO:0000256" key="2">
    <source>
        <dbReference type="ARBA" id="ARBA00022448"/>
    </source>
</evidence>
<dbReference type="STRING" id="1051891.A0A0C3QVZ4"/>